<sequence length="118" mass="13502">MAYIRLMSGGLITIAETALFVRQAEEVWDDAEREAFVSFIAAHPEVGDIVPETGGVRKVRWSRSGSGKRGGVRVIYYYCDPRRPLYLLMVYAKARQENLDPEEKREIRKLTAVLKGRR</sequence>
<gene>
    <name evidence="1" type="ORF">GCM10008942_37030</name>
</gene>
<dbReference type="InterPro" id="IPR009387">
    <property type="entry name" value="HigB-2"/>
</dbReference>
<accession>A0ABN1F847</accession>
<reference evidence="1 2" key="1">
    <citation type="journal article" date="2019" name="Int. J. Syst. Evol. Microbiol.">
        <title>The Global Catalogue of Microorganisms (GCM) 10K type strain sequencing project: providing services to taxonomists for standard genome sequencing and annotation.</title>
        <authorList>
            <consortium name="The Broad Institute Genomics Platform"/>
            <consortium name="The Broad Institute Genome Sequencing Center for Infectious Disease"/>
            <person name="Wu L."/>
            <person name="Ma J."/>
        </authorList>
    </citation>
    <scope>NUCLEOTIDE SEQUENCE [LARGE SCALE GENOMIC DNA]</scope>
    <source>
        <strain evidence="1 2">JCM 15089</strain>
    </source>
</reference>
<dbReference type="Proteomes" id="UP001499951">
    <property type="component" value="Unassembled WGS sequence"/>
</dbReference>
<dbReference type="Pfam" id="PF06296">
    <property type="entry name" value="RelE"/>
    <property type="match status" value="1"/>
</dbReference>
<name>A0ABN1F847_9PROT</name>
<dbReference type="RefSeq" id="WP_208393591.1">
    <property type="nucleotide sequence ID" value="NZ_BAAADD010000011.1"/>
</dbReference>
<evidence type="ECO:0000313" key="1">
    <source>
        <dbReference type="EMBL" id="GAA0584722.1"/>
    </source>
</evidence>
<dbReference type="EMBL" id="BAAADD010000011">
    <property type="protein sequence ID" value="GAA0584722.1"/>
    <property type="molecule type" value="Genomic_DNA"/>
</dbReference>
<keyword evidence="2" id="KW-1185">Reference proteome</keyword>
<comment type="caution">
    <text evidence="1">The sequence shown here is derived from an EMBL/GenBank/DDBJ whole genome shotgun (WGS) entry which is preliminary data.</text>
</comment>
<proteinExistence type="predicted"/>
<dbReference type="PIRSF" id="PIRSF039032">
    <property type="entry name" value="HigB-2"/>
    <property type="match status" value="1"/>
</dbReference>
<evidence type="ECO:0000313" key="2">
    <source>
        <dbReference type="Proteomes" id="UP001499951"/>
    </source>
</evidence>
<organism evidence="1 2">
    <name type="scientific">Rhizomicrobium electricum</name>
    <dbReference type="NCBI Taxonomy" id="480070"/>
    <lineage>
        <taxon>Bacteria</taxon>
        <taxon>Pseudomonadati</taxon>
        <taxon>Pseudomonadota</taxon>
        <taxon>Alphaproteobacteria</taxon>
        <taxon>Micropepsales</taxon>
        <taxon>Micropepsaceae</taxon>
        <taxon>Rhizomicrobium</taxon>
    </lineage>
</organism>
<protein>
    <recommendedName>
        <fullName evidence="3">Addiction module toxin RelE</fullName>
    </recommendedName>
</protein>
<evidence type="ECO:0008006" key="3">
    <source>
        <dbReference type="Google" id="ProtNLM"/>
    </source>
</evidence>